<dbReference type="GO" id="GO:0019843">
    <property type="term" value="F:rRNA binding"/>
    <property type="evidence" value="ECO:0007669"/>
    <property type="project" value="UniProtKB-UniRule"/>
</dbReference>
<dbReference type="PANTHER" id="PTHR35562">
    <property type="entry name" value="DNA ENDONUCLEASE SMRA-RELATED"/>
    <property type="match status" value="1"/>
</dbReference>
<evidence type="ECO:0000259" key="7">
    <source>
        <dbReference type="PROSITE" id="PS50828"/>
    </source>
</evidence>
<dbReference type="GO" id="GO:0004521">
    <property type="term" value="F:RNA endonuclease activity"/>
    <property type="evidence" value="ECO:0007669"/>
    <property type="project" value="UniProtKB-UniRule"/>
</dbReference>
<keyword evidence="1 6" id="KW-0540">Nuclease</keyword>
<proteinExistence type="inferred from homology"/>
<comment type="function">
    <text evidence="6">Acts as a ribosome collision sensor. Detects stalled/collided disomes (pairs of ribosomes where the leading ribosome is stalled and a second ribosome has collided with it) and endonucleolytically cleaves mRNA at the 5' boundary of the stalled ribosome. Stalled/collided disomes form a new interface (primarily via the 30S subunits) that binds SmrB. Cleaved mRNA becomes available for tmRNA ligation, leading to ribosomal subunit dissociation and rescue of stalled ribosomes.</text>
</comment>
<dbReference type="PANTHER" id="PTHR35562:SF1">
    <property type="entry name" value="UPF0115 PROTEIN YFCN"/>
    <property type="match status" value="1"/>
</dbReference>
<gene>
    <name evidence="6" type="primary">smrB</name>
    <name evidence="8" type="ORF">SAMN05660691_00953</name>
</gene>
<evidence type="ECO:0000313" key="8">
    <source>
        <dbReference type="EMBL" id="SEH71446.1"/>
    </source>
</evidence>
<sequence length="180" mass="19922">MQKKAIVTPTGISAEDSQLFRESITGAQPIAQDKIPPVAAPRKKKRRTDVLSKQLDENLFWFSDEFEGYVADGANLSWIQSGDDPHLTGRLRRGEFQPQVVLDLHGMTTQQAKTELAGLLAYCEKQQFNCACVVHGKGLGILAKKVPNWLIQHPNVRAFHTAPKSWGKHGALIVLLKIAS</sequence>
<organism evidence="8 9">
    <name type="scientific">Rheinheimera pacifica</name>
    <dbReference type="NCBI Taxonomy" id="173990"/>
    <lineage>
        <taxon>Bacteria</taxon>
        <taxon>Pseudomonadati</taxon>
        <taxon>Pseudomonadota</taxon>
        <taxon>Gammaproteobacteria</taxon>
        <taxon>Chromatiales</taxon>
        <taxon>Chromatiaceae</taxon>
        <taxon>Rheinheimera</taxon>
    </lineage>
</organism>
<dbReference type="NCBIfam" id="NF003432">
    <property type="entry name" value="PRK04946.1"/>
    <property type="match status" value="1"/>
</dbReference>
<name>A0A1H6KHT7_9GAMM</name>
<evidence type="ECO:0000256" key="6">
    <source>
        <dbReference type="HAMAP-Rule" id="MF_01042"/>
    </source>
</evidence>
<keyword evidence="4 6" id="KW-0378">Hydrolase</keyword>
<dbReference type="HAMAP" id="MF_01042">
    <property type="entry name" value="SmrB"/>
    <property type="match status" value="1"/>
</dbReference>
<dbReference type="Pfam" id="PF01713">
    <property type="entry name" value="Smr"/>
    <property type="match status" value="1"/>
</dbReference>
<dbReference type="EC" id="3.1.-.-" evidence="6"/>
<keyword evidence="9" id="KW-1185">Reference proteome</keyword>
<evidence type="ECO:0000256" key="4">
    <source>
        <dbReference type="ARBA" id="ARBA00022801"/>
    </source>
</evidence>
<dbReference type="PROSITE" id="PS50828">
    <property type="entry name" value="SMR"/>
    <property type="match status" value="1"/>
</dbReference>
<dbReference type="RefSeq" id="WP_092790787.1">
    <property type="nucleotide sequence ID" value="NZ_DASWWU010000016.1"/>
</dbReference>
<dbReference type="Gene3D" id="3.30.1370.110">
    <property type="match status" value="1"/>
</dbReference>
<comment type="similarity">
    <text evidence="6">Belongs to the SmrB family.</text>
</comment>
<dbReference type="EMBL" id="FNXF01000003">
    <property type="protein sequence ID" value="SEH71446.1"/>
    <property type="molecule type" value="Genomic_DNA"/>
</dbReference>
<evidence type="ECO:0000256" key="2">
    <source>
        <dbReference type="ARBA" id="ARBA00022730"/>
    </source>
</evidence>
<dbReference type="SMART" id="SM00463">
    <property type="entry name" value="SMR"/>
    <property type="match status" value="1"/>
</dbReference>
<dbReference type="InterPro" id="IPR002625">
    <property type="entry name" value="Smr_dom"/>
</dbReference>
<dbReference type="GO" id="GO:0016787">
    <property type="term" value="F:hydrolase activity"/>
    <property type="evidence" value="ECO:0007669"/>
    <property type="project" value="UniProtKB-KW"/>
</dbReference>
<evidence type="ECO:0000256" key="5">
    <source>
        <dbReference type="ARBA" id="ARBA00022884"/>
    </source>
</evidence>
<feature type="domain" description="Smr" evidence="7">
    <location>
        <begin position="102"/>
        <end position="177"/>
    </location>
</feature>
<comment type="subunit">
    <text evidence="6">Associates with collided ribosomes, but not with correctly translating polysomes.</text>
</comment>
<protein>
    <recommendedName>
        <fullName evidence="6">Ribosome rescue factor SmrB</fullName>
        <ecNumber evidence="6">3.1.-.-</ecNumber>
    </recommendedName>
</protein>
<keyword evidence="5 6" id="KW-0694">RNA-binding</keyword>
<dbReference type="OrthoDB" id="9808881at2"/>
<accession>A0A1H6KHT7</accession>
<dbReference type="AlphaFoldDB" id="A0A1H6KHT7"/>
<keyword evidence="2 6" id="KW-0699">rRNA-binding</keyword>
<dbReference type="Proteomes" id="UP000199371">
    <property type="component" value="Unassembled WGS sequence"/>
</dbReference>
<evidence type="ECO:0000256" key="1">
    <source>
        <dbReference type="ARBA" id="ARBA00022722"/>
    </source>
</evidence>
<dbReference type="SUPFAM" id="SSF160443">
    <property type="entry name" value="SMR domain-like"/>
    <property type="match status" value="1"/>
</dbReference>
<dbReference type="GO" id="GO:0072344">
    <property type="term" value="P:rescue of stalled ribosome"/>
    <property type="evidence" value="ECO:0007669"/>
    <property type="project" value="UniProtKB-UniRule"/>
</dbReference>
<reference evidence="9" key="1">
    <citation type="submission" date="2016-10" db="EMBL/GenBank/DDBJ databases">
        <authorList>
            <person name="Varghese N."/>
            <person name="Submissions S."/>
        </authorList>
    </citation>
    <scope>NUCLEOTIDE SEQUENCE [LARGE SCALE GENOMIC DNA]</scope>
    <source>
        <strain evidence="9">DSM 17616</strain>
    </source>
</reference>
<evidence type="ECO:0000256" key="3">
    <source>
        <dbReference type="ARBA" id="ARBA00022759"/>
    </source>
</evidence>
<dbReference type="InterPro" id="IPR022990">
    <property type="entry name" value="SmrB-like"/>
</dbReference>
<dbReference type="STRING" id="173990.SAMN05660691_00953"/>
<evidence type="ECO:0000313" key="9">
    <source>
        <dbReference type="Proteomes" id="UP000199371"/>
    </source>
</evidence>
<dbReference type="InterPro" id="IPR036063">
    <property type="entry name" value="Smr_dom_sf"/>
</dbReference>
<keyword evidence="3 6" id="KW-0255">Endonuclease</keyword>